<feature type="region of interest" description="Disordered" evidence="2">
    <location>
        <begin position="260"/>
        <end position="307"/>
    </location>
</feature>
<name>F2DT08_HORVV</name>
<feature type="compositionally biased region" description="Polar residues" evidence="2">
    <location>
        <begin position="234"/>
        <end position="244"/>
    </location>
</feature>
<dbReference type="PANTHER" id="PTHR33689">
    <property type="entry name" value="FAS-BINDING FACTOR 1"/>
    <property type="match status" value="1"/>
</dbReference>
<reference evidence="4" key="1">
    <citation type="journal article" date="2011" name="Plant Physiol.">
        <title>Comprehensive sequence analysis of 24,783 barley full-length cDNAs derived from 12 clone libraries.</title>
        <authorList>
            <person name="Matsumoto T."/>
            <person name="Tanaka T."/>
            <person name="Sakai H."/>
            <person name="Amano N."/>
            <person name="Kanamori H."/>
            <person name="Kurita K."/>
            <person name="Kikuta A."/>
            <person name="Kamiya K."/>
            <person name="Yamamoto M."/>
            <person name="Ikawa H."/>
            <person name="Fujii N."/>
            <person name="Hori K."/>
            <person name="Itoh T."/>
            <person name="Sato K."/>
        </authorList>
    </citation>
    <scope>NUCLEOTIDE SEQUENCE</scope>
    <source>
        <tissue evidence="4">Shoot and root</tissue>
    </source>
</reference>
<protein>
    <submittedName>
        <fullName evidence="4">Predicted protein</fullName>
    </submittedName>
</protein>
<dbReference type="EMBL" id="AK367026">
    <property type="protein sequence ID" value="BAJ98229.1"/>
    <property type="molecule type" value="mRNA"/>
</dbReference>
<feature type="coiled-coil region" evidence="1">
    <location>
        <begin position="371"/>
        <end position="398"/>
    </location>
</feature>
<dbReference type="AlphaFoldDB" id="F2DT08"/>
<evidence type="ECO:0000259" key="3">
    <source>
        <dbReference type="Pfam" id="PF21007"/>
    </source>
</evidence>
<feature type="region of interest" description="Disordered" evidence="2">
    <location>
        <begin position="116"/>
        <end position="245"/>
    </location>
</feature>
<feature type="compositionally biased region" description="Basic and acidic residues" evidence="2">
    <location>
        <begin position="185"/>
        <end position="202"/>
    </location>
</feature>
<dbReference type="InterPro" id="IPR049390">
    <property type="entry name" value="FBF1_C"/>
</dbReference>
<accession>F2DT08</accession>
<dbReference type="PANTHER" id="PTHR33689:SF1">
    <property type="entry name" value="FAS-BINDING FACTOR 1"/>
    <property type="match status" value="1"/>
</dbReference>
<evidence type="ECO:0000313" key="4">
    <source>
        <dbReference type="EMBL" id="BAJ98229.1"/>
    </source>
</evidence>
<dbReference type="Pfam" id="PF21007">
    <property type="entry name" value="FBF1"/>
    <property type="match status" value="1"/>
</dbReference>
<organism evidence="4">
    <name type="scientific">Hordeum vulgare subsp. vulgare</name>
    <name type="common">Domesticated barley</name>
    <dbReference type="NCBI Taxonomy" id="112509"/>
    <lineage>
        <taxon>Eukaryota</taxon>
        <taxon>Viridiplantae</taxon>
        <taxon>Streptophyta</taxon>
        <taxon>Embryophyta</taxon>
        <taxon>Tracheophyta</taxon>
        <taxon>Spermatophyta</taxon>
        <taxon>Magnoliopsida</taxon>
        <taxon>Liliopsida</taxon>
        <taxon>Poales</taxon>
        <taxon>Poaceae</taxon>
        <taxon>BOP clade</taxon>
        <taxon>Pooideae</taxon>
        <taxon>Triticodae</taxon>
        <taxon>Triticeae</taxon>
        <taxon>Hordeinae</taxon>
        <taxon>Hordeum</taxon>
    </lineage>
</organism>
<proteinExistence type="evidence at transcript level"/>
<sequence length="625" mass="71712">MFKNRDVDEVSDVDQNDIDKILQDTEDLDNDLFKDINSKSKFGLSKTLPAAILKKPNATASDSQKNISFNFENDNDKLFDGFDSLVKKPLETKPPLQKQSSTRDIFNDISDDLELFNEKKPPKASIPNKPNDSFSKSKSFKEELFGKGSFDEDANVSNDGDLGKSSDDFKFGGYMPSSATSRSFKQSDGEKSDFLFDEEPKTQIRPRTSPSSGLSQTQTTTKADNNLLMRTAPVSLQKNSNSGSKAFDFDFDFDSLVKTKSKDKVQSKKTSSQTTAGQKPDWLMNLNNTSPAKQPPNKPIDTSIKSSFDDDEANIEPLQIESTKTSFKVSENRLESKHKLLDGDEWLDSKKAPSPSKKTNIDGTHYDSNEIQSMLQKIKQLEYENQELNMQLSNQKAHYEAQIAIINESHDQRVKMMREDRETLIKHQNEAKQALQAHINTLERQNNEAFTTYKQKLDEREREFEADLDKQRRLHREVAERLKADFTEQVEKLKRQKQVEVDSIMQIGVHSKSIENVVGKIEEQARTLDVMQQRVERGHVSNLVDVENQLKAKEEQLKAQESRLFKQQKEYENEIRLLNDMVQKLENHLAEQTKTASEERWKGKQQEKKMEALQEALMNEQRIVM</sequence>
<feature type="compositionally biased region" description="Basic and acidic residues" evidence="2">
    <location>
        <begin position="161"/>
        <end position="170"/>
    </location>
</feature>
<evidence type="ECO:0000256" key="1">
    <source>
        <dbReference type="SAM" id="Coils"/>
    </source>
</evidence>
<feature type="domain" description="Fas-binding factor 1 C-terminal" evidence="3">
    <location>
        <begin position="381"/>
        <end position="624"/>
    </location>
</feature>
<evidence type="ECO:0000256" key="2">
    <source>
        <dbReference type="SAM" id="MobiDB-lite"/>
    </source>
</evidence>
<feature type="coiled-coil region" evidence="1">
    <location>
        <begin position="543"/>
        <end position="623"/>
    </location>
</feature>
<keyword evidence="1" id="KW-0175">Coiled coil</keyword>
<feature type="compositionally biased region" description="Polar residues" evidence="2">
    <location>
        <begin position="205"/>
        <end position="224"/>
    </location>
</feature>
<dbReference type="GO" id="GO:0090162">
    <property type="term" value="P:establishment of epithelial cell polarity"/>
    <property type="evidence" value="ECO:0007669"/>
    <property type="project" value="InterPro"/>
</dbReference>
<feature type="region of interest" description="Disordered" evidence="2">
    <location>
        <begin position="346"/>
        <end position="365"/>
    </location>
</feature>
<dbReference type="InterPro" id="IPR033561">
    <property type="entry name" value="FBF1"/>
</dbReference>
<feature type="coiled-coil region" evidence="1">
    <location>
        <begin position="425"/>
        <end position="496"/>
    </location>
</feature>